<accession>A0A8H3HWH6</accession>
<dbReference type="AlphaFoldDB" id="A0A8H3HWH6"/>
<proteinExistence type="predicted"/>
<dbReference type="Proteomes" id="UP000663827">
    <property type="component" value="Unassembled WGS sequence"/>
</dbReference>
<protein>
    <submittedName>
        <fullName evidence="1">Uncharacterized protein</fullName>
    </submittedName>
</protein>
<evidence type="ECO:0000313" key="2">
    <source>
        <dbReference type="Proteomes" id="UP000663827"/>
    </source>
</evidence>
<evidence type="ECO:0000313" key="1">
    <source>
        <dbReference type="EMBL" id="CAE7129592.1"/>
    </source>
</evidence>
<comment type="caution">
    <text evidence="1">The sequence shown here is derived from an EMBL/GenBank/DDBJ whole genome shotgun (WGS) entry which is preliminary data.</text>
</comment>
<gene>
    <name evidence="1" type="ORF">RDB_LOCUS62816</name>
</gene>
<organism evidence="1 2">
    <name type="scientific">Rhizoctonia solani</name>
    <dbReference type="NCBI Taxonomy" id="456999"/>
    <lineage>
        <taxon>Eukaryota</taxon>
        <taxon>Fungi</taxon>
        <taxon>Dikarya</taxon>
        <taxon>Basidiomycota</taxon>
        <taxon>Agaricomycotina</taxon>
        <taxon>Agaricomycetes</taxon>
        <taxon>Cantharellales</taxon>
        <taxon>Ceratobasidiaceae</taxon>
        <taxon>Rhizoctonia</taxon>
    </lineage>
</organism>
<reference evidence="1" key="1">
    <citation type="submission" date="2021-01" db="EMBL/GenBank/DDBJ databases">
        <authorList>
            <person name="Kaushik A."/>
        </authorList>
    </citation>
    <scope>NUCLEOTIDE SEQUENCE</scope>
    <source>
        <strain evidence="1">AG5</strain>
    </source>
</reference>
<dbReference type="EMBL" id="CAJNJQ010001267">
    <property type="protein sequence ID" value="CAE7129592.1"/>
    <property type="molecule type" value="Genomic_DNA"/>
</dbReference>
<sequence>MTILTRHPATPAEPVILRAFSRTYQPRGTGFYLDEIHSWAQRAKVSPVEWSITQGPDAQFYAVPEFPDVHGREYSTWCGRGVTQDLACQDAVRYLQRYIHGAHVEHVRWRFGKLNPPTEPVHYAIPVVYERPSFLQDNEVIGQGSSHHAAKEDSAQKLLELGYCRI</sequence>
<name>A0A8H3HWH6_9AGAM</name>